<evidence type="ECO:0000256" key="1">
    <source>
        <dbReference type="SAM" id="MobiDB-lite"/>
    </source>
</evidence>
<evidence type="ECO:0000313" key="2">
    <source>
        <dbReference type="EMBL" id="KAK2118089.1"/>
    </source>
</evidence>
<comment type="caution">
    <text evidence="2">The sequence shown here is derived from an EMBL/GenBank/DDBJ whole genome shotgun (WGS) entry which is preliminary data.</text>
</comment>
<protein>
    <submittedName>
        <fullName evidence="2">Uncharacterized protein</fullName>
    </submittedName>
</protein>
<dbReference type="EMBL" id="JASSZA010000002">
    <property type="protein sequence ID" value="KAK2118089.1"/>
    <property type="molecule type" value="Genomic_DNA"/>
</dbReference>
<proteinExistence type="predicted"/>
<keyword evidence="3" id="KW-1185">Reference proteome</keyword>
<evidence type="ECO:0000313" key="3">
    <source>
        <dbReference type="Proteomes" id="UP001266305"/>
    </source>
</evidence>
<accession>A0ABQ9WAM3</accession>
<sequence length="219" mass="23927">MEPGVAKANDFGLQYFISIRKLILRCIAVPPPNFEMPVSIPVSSHNSLVYSNPVSSLGNPNLLPLAHPSLQRNSMSPGVTHRPPSAGNTGGLMGGDLTSGAGTSAGKHRLRTAVCIIVLSSSTSVFPMQTDVEDCSPEEVHVGQGFSFNFRKLSALQDLAFHLQRNAPPPQLRDLSVLCSFSPRTLEKKKEQVKKLKMPKHPNKKKFQNFGLKESYMFS</sequence>
<dbReference type="Proteomes" id="UP001266305">
    <property type="component" value="Unassembled WGS sequence"/>
</dbReference>
<reference evidence="2 3" key="1">
    <citation type="submission" date="2023-05" db="EMBL/GenBank/DDBJ databases">
        <title>B98-5 Cell Line De Novo Hybrid Assembly: An Optical Mapping Approach.</title>
        <authorList>
            <person name="Kananen K."/>
            <person name="Auerbach J.A."/>
            <person name="Kautto E."/>
            <person name="Blachly J.S."/>
        </authorList>
    </citation>
    <scope>NUCLEOTIDE SEQUENCE [LARGE SCALE GENOMIC DNA]</scope>
    <source>
        <strain evidence="2">B95-8</strain>
        <tissue evidence="2">Cell line</tissue>
    </source>
</reference>
<name>A0ABQ9WAM3_SAGOE</name>
<organism evidence="2 3">
    <name type="scientific">Saguinus oedipus</name>
    <name type="common">Cotton-top tamarin</name>
    <name type="synonym">Oedipomidas oedipus</name>
    <dbReference type="NCBI Taxonomy" id="9490"/>
    <lineage>
        <taxon>Eukaryota</taxon>
        <taxon>Metazoa</taxon>
        <taxon>Chordata</taxon>
        <taxon>Craniata</taxon>
        <taxon>Vertebrata</taxon>
        <taxon>Euteleostomi</taxon>
        <taxon>Mammalia</taxon>
        <taxon>Eutheria</taxon>
        <taxon>Euarchontoglires</taxon>
        <taxon>Primates</taxon>
        <taxon>Haplorrhini</taxon>
        <taxon>Platyrrhini</taxon>
        <taxon>Cebidae</taxon>
        <taxon>Callitrichinae</taxon>
        <taxon>Saguinus</taxon>
    </lineage>
</organism>
<gene>
    <name evidence="2" type="ORF">P7K49_004976</name>
</gene>
<feature type="region of interest" description="Disordered" evidence="1">
    <location>
        <begin position="73"/>
        <end position="94"/>
    </location>
</feature>